<dbReference type="Proteomes" id="UP000245293">
    <property type="component" value="Unassembled WGS sequence"/>
</dbReference>
<keyword evidence="1" id="KW-0472">Membrane</keyword>
<evidence type="ECO:0000313" key="3">
    <source>
        <dbReference type="Proteomes" id="UP000245293"/>
    </source>
</evidence>
<feature type="transmembrane region" description="Helical" evidence="1">
    <location>
        <begin position="87"/>
        <end position="107"/>
    </location>
</feature>
<keyword evidence="1" id="KW-1133">Transmembrane helix</keyword>
<feature type="transmembrane region" description="Helical" evidence="1">
    <location>
        <begin position="62"/>
        <end position="81"/>
    </location>
</feature>
<gene>
    <name evidence="2" type="ORF">DFK10_15010</name>
</gene>
<protein>
    <submittedName>
        <fullName evidence="2">Teicoplanin resistance protein VanZ</fullName>
    </submittedName>
</protein>
<evidence type="ECO:0000313" key="2">
    <source>
        <dbReference type="EMBL" id="PWG15839.1"/>
    </source>
</evidence>
<feature type="transmembrane region" description="Helical" evidence="1">
    <location>
        <begin position="39"/>
        <end position="55"/>
    </location>
</feature>
<dbReference type="AlphaFoldDB" id="A0A2V1P006"/>
<name>A0A2V1P006_9RHOB</name>
<evidence type="ECO:0000256" key="1">
    <source>
        <dbReference type="SAM" id="Phobius"/>
    </source>
</evidence>
<organism evidence="2 3">
    <name type="scientific">Salibaculum griseiflavum</name>
    <dbReference type="NCBI Taxonomy" id="1914409"/>
    <lineage>
        <taxon>Bacteria</taxon>
        <taxon>Pseudomonadati</taxon>
        <taxon>Pseudomonadota</taxon>
        <taxon>Alphaproteobacteria</taxon>
        <taxon>Rhodobacterales</taxon>
        <taxon>Roseobacteraceae</taxon>
        <taxon>Salibaculum</taxon>
    </lineage>
</organism>
<keyword evidence="1" id="KW-0812">Transmembrane</keyword>
<reference evidence="3" key="1">
    <citation type="submission" date="2018-05" db="EMBL/GenBank/DDBJ databases">
        <authorList>
            <person name="Du Z."/>
            <person name="Wang X."/>
        </authorList>
    </citation>
    <scope>NUCLEOTIDE SEQUENCE [LARGE SCALE GENOMIC DNA]</scope>
    <source>
        <strain evidence="3">WDS4C29</strain>
    </source>
</reference>
<keyword evidence="3" id="KW-1185">Reference proteome</keyword>
<sequence length="113" mass="11983">MSRRQGLVALITGFLAVVIAYLTLSPDAPGLDERSPDKLYHAIAFAALVFPSAFLRPRGLGWVIPAALVFGGAIELIQPWVGRSGEWGDFAADLVGVGLGVTAGLLLRRLRQG</sequence>
<dbReference type="EMBL" id="QETF01000022">
    <property type="protein sequence ID" value="PWG15839.1"/>
    <property type="molecule type" value="Genomic_DNA"/>
</dbReference>
<proteinExistence type="predicted"/>
<feature type="transmembrane region" description="Helical" evidence="1">
    <location>
        <begin position="7"/>
        <end position="24"/>
    </location>
</feature>
<comment type="caution">
    <text evidence="2">The sequence shown here is derived from an EMBL/GenBank/DDBJ whole genome shotgun (WGS) entry which is preliminary data.</text>
</comment>
<accession>A0A2V1P006</accession>